<feature type="domain" description="Clp R" evidence="2">
    <location>
        <begin position="3"/>
        <end position="178"/>
    </location>
</feature>
<sequence length="178" mass="19456">MIGERFTRAARQAVHEAVVQAERLDAPEIGPEHLALALLDAPVLAEFGLARDEVVEAFAAARRKGGLSDADTEALRRLGIDVDQIVASVERTHGEGALAGSPTRRRRRFFGNHLPFTAAAKKTLERSLVEARDLGHGTLREEHMVLALLAERGLVAEVLEARGVSYTEVRKRVARAPR</sequence>
<protein>
    <submittedName>
        <fullName evidence="3">ClpA/ClpB-like protein</fullName>
    </submittedName>
</protein>
<proteinExistence type="predicted"/>
<evidence type="ECO:0000256" key="1">
    <source>
        <dbReference type="PROSITE-ProRule" id="PRU01251"/>
    </source>
</evidence>
<dbReference type="InterPro" id="IPR004176">
    <property type="entry name" value="Clp_R_N"/>
</dbReference>
<dbReference type="OrthoDB" id="3628183at2"/>
<gene>
    <name evidence="3" type="ORF">B0I31_106502</name>
</gene>
<dbReference type="Proteomes" id="UP000241118">
    <property type="component" value="Unassembled WGS sequence"/>
</dbReference>
<dbReference type="AlphaFoldDB" id="A0A2P8I950"/>
<dbReference type="PROSITE" id="PS51903">
    <property type="entry name" value="CLP_R"/>
    <property type="match status" value="1"/>
</dbReference>
<evidence type="ECO:0000313" key="3">
    <source>
        <dbReference type="EMBL" id="PSL54982.1"/>
    </source>
</evidence>
<keyword evidence="1" id="KW-0677">Repeat</keyword>
<organism evidence="3 4">
    <name type="scientific">Saccharothrix carnea</name>
    <dbReference type="NCBI Taxonomy" id="1280637"/>
    <lineage>
        <taxon>Bacteria</taxon>
        <taxon>Bacillati</taxon>
        <taxon>Actinomycetota</taxon>
        <taxon>Actinomycetes</taxon>
        <taxon>Pseudonocardiales</taxon>
        <taxon>Pseudonocardiaceae</taxon>
        <taxon>Saccharothrix</taxon>
    </lineage>
</organism>
<reference evidence="3 4" key="1">
    <citation type="submission" date="2018-03" db="EMBL/GenBank/DDBJ databases">
        <title>Genomic Encyclopedia of Type Strains, Phase III (KMG-III): the genomes of soil and plant-associated and newly described type strains.</title>
        <authorList>
            <person name="Whitman W."/>
        </authorList>
    </citation>
    <scope>NUCLEOTIDE SEQUENCE [LARGE SCALE GENOMIC DNA]</scope>
    <source>
        <strain evidence="3 4">CGMCC 4.7097</strain>
    </source>
</reference>
<dbReference type="Pfam" id="PF02861">
    <property type="entry name" value="Clp_N"/>
    <property type="match status" value="1"/>
</dbReference>
<dbReference type="EMBL" id="PYAX01000006">
    <property type="protein sequence ID" value="PSL54982.1"/>
    <property type="molecule type" value="Genomic_DNA"/>
</dbReference>
<comment type="caution">
    <text evidence="3">The sequence shown here is derived from an EMBL/GenBank/DDBJ whole genome shotgun (WGS) entry which is preliminary data.</text>
</comment>
<evidence type="ECO:0000313" key="4">
    <source>
        <dbReference type="Proteomes" id="UP000241118"/>
    </source>
</evidence>
<dbReference type="SUPFAM" id="SSF81923">
    <property type="entry name" value="Double Clp-N motif"/>
    <property type="match status" value="2"/>
</dbReference>
<accession>A0A2P8I950</accession>
<dbReference type="RefSeq" id="WP_106616970.1">
    <property type="nucleotide sequence ID" value="NZ_PYAX01000006.1"/>
</dbReference>
<name>A0A2P8I950_SACCR</name>
<dbReference type="InterPro" id="IPR036628">
    <property type="entry name" value="Clp_N_dom_sf"/>
</dbReference>
<dbReference type="Gene3D" id="1.10.1780.10">
    <property type="entry name" value="Clp, N-terminal domain"/>
    <property type="match status" value="1"/>
</dbReference>
<evidence type="ECO:0000259" key="2">
    <source>
        <dbReference type="PROSITE" id="PS51903"/>
    </source>
</evidence>
<keyword evidence="4" id="KW-1185">Reference proteome</keyword>